<dbReference type="InterPro" id="IPR052518">
    <property type="entry name" value="CHR_Transporter"/>
</dbReference>
<name>A0AA96LDC0_9BACL</name>
<evidence type="ECO:0000256" key="2">
    <source>
        <dbReference type="ARBA" id="ARBA00005262"/>
    </source>
</evidence>
<evidence type="ECO:0000313" key="9">
    <source>
        <dbReference type="Proteomes" id="UP001305702"/>
    </source>
</evidence>
<keyword evidence="5 7" id="KW-1133">Transmembrane helix</keyword>
<evidence type="ECO:0000256" key="3">
    <source>
        <dbReference type="ARBA" id="ARBA00022475"/>
    </source>
</evidence>
<dbReference type="EMBL" id="CP130318">
    <property type="protein sequence ID" value="WNQ10006.1"/>
    <property type="molecule type" value="Genomic_DNA"/>
</dbReference>
<keyword evidence="3" id="KW-1003">Cell membrane</keyword>
<evidence type="ECO:0000256" key="5">
    <source>
        <dbReference type="ARBA" id="ARBA00022989"/>
    </source>
</evidence>
<feature type="transmembrane region" description="Helical" evidence="7">
    <location>
        <begin position="160"/>
        <end position="178"/>
    </location>
</feature>
<feature type="transmembrane region" description="Helical" evidence="7">
    <location>
        <begin position="72"/>
        <end position="96"/>
    </location>
</feature>
<keyword evidence="4 7" id="KW-0812">Transmembrane</keyword>
<dbReference type="GO" id="GO:0005886">
    <property type="term" value="C:plasma membrane"/>
    <property type="evidence" value="ECO:0007669"/>
    <property type="project" value="UniProtKB-SubCell"/>
</dbReference>
<evidence type="ECO:0000256" key="6">
    <source>
        <dbReference type="ARBA" id="ARBA00023136"/>
    </source>
</evidence>
<dbReference type="AlphaFoldDB" id="A0AA96LDC0"/>
<evidence type="ECO:0000256" key="4">
    <source>
        <dbReference type="ARBA" id="ARBA00022692"/>
    </source>
</evidence>
<dbReference type="KEGG" id="paun:MJA45_20620"/>
<feature type="transmembrane region" description="Helical" evidence="7">
    <location>
        <begin position="6"/>
        <end position="24"/>
    </location>
</feature>
<dbReference type="PANTHER" id="PTHR43663:SF1">
    <property type="entry name" value="CHROMATE TRANSPORTER"/>
    <property type="match status" value="1"/>
</dbReference>
<accession>A0AA96LDC0</accession>
<gene>
    <name evidence="8" type="ORF">MJA45_20620</name>
</gene>
<keyword evidence="9" id="KW-1185">Reference proteome</keyword>
<comment type="similarity">
    <text evidence="2">Belongs to the chromate ion transporter (CHR) (TC 2.A.51) family.</text>
</comment>
<reference evidence="8 9" key="1">
    <citation type="submission" date="2022-02" db="EMBL/GenBank/DDBJ databases">
        <title>Paenibacillus sp. MBLB1776 Whole Genome Shotgun Sequencing.</title>
        <authorList>
            <person name="Hwang C.Y."/>
            <person name="Cho E.-S."/>
            <person name="Seo M.-J."/>
        </authorList>
    </citation>
    <scope>NUCLEOTIDE SEQUENCE [LARGE SCALE GENOMIC DNA]</scope>
    <source>
        <strain evidence="8 9">MBLB1776</strain>
    </source>
</reference>
<organism evidence="8 9">
    <name type="scientific">Paenibacillus aurantius</name>
    <dbReference type="NCBI Taxonomy" id="2918900"/>
    <lineage>
        <taxon>Bacteria</taxon>
        <taxon>Bacillati</taxon>
        <taxon>Bacillota</taxon>
        <taxon>Bacilli</taxon>
        <taxon>Bacillales</taxon>
        <taxon>Paenibacillaceae</taxon>
        <taxon>Paenibacillus</taxon>
    </lineage>
</organism>
<evidence type="ECO:0000256" key="1">
    <source>
        <dbReference type="ARBA" id="ARBA00004651"/>
    </source>
</evidence>
<sequence>MLWDLFWTFTKVGVISFGGGYAMIPVIEHEVQAHQWMTSQQFSQAVSAAGMAPGPIATNSAIFVGYQTAGVAGAAVSAAGIILPSFLLIILAAAFFRKVYKHRTTKSVFYGLRPVVTGLILYAAVHFAVLNGLLGGKVVSILWSVVIMGGALVALGKYKVHPLVVLLVSGLAGAAFFTV</sequence>
<proteinExistence type="inferred from homology"/>
<feature type="transmembrane region" description="Helical" evidence="7">
    <location>
        <begin position="134"/>
        <end position="153"/>
    </location>
</feature>
<dbReference type="Pfam" id="PF02417">
    <property type="entry name" value="Chromate_transp"/>
    <property type="match status" value="1"/>
</dbReference>
<protein>
    <submittedName>
        <fullName evidence="8">Chromate transporter</fullName>
    </submittedName>
</protein>
<dbReference type="InterPro" id="IPR003370">
    <property type="entry name" value="Chromate_transpt"/>
</dbReference>
<dbReference type="Proteomes" id="UP001305702">
    <property type="component" value="Chromosome"/>
</dbReference>
<dbReference type="RefSeq" id="WP_315603780.1">
    <property type="nucleotide sequence ID" value="NZ_CP130318.1"/>
</dbReference>
<comment type="subcellular location">
    <subcellularLocation>
        <location evidence="1">Cell membrane</location>
        <topology evidence="1">Multi-pass membrane protein</topology>
    </subcellularLocation>
</comment>
<evidence type="ECO:0000256" key="7">
    <source>
        <dbReference type="SAM" id="Phobius"/>
    </source>
</evidence>
<dbReference type="PANTHER" id="PTHR43663">
    <property type="entry name" value="CHROMATE TRANSPORT PROTEIN-RELATED"/>
    <property type="match status" value="1"/>
</dbReference>
<keyword evidence="6 7" id="KW-0472">Membrane</keyword>
<dbReference type="GO" id="GO:0015109">
    <property type="term" value="F:chromate transmembrane transporter activity"/>
    <property type="evidence" value="ECO:0007669"/>
    <property type="project" value="InterPro"/>
</dbReference>
<evidence type="ECO:0000313" key="8">
    <source>
        <dbReference type="EMBL" id="WNQ10006.1"/>
    </source>
</evidence>
<feature type="transmembrane region" description="Helical" evidence="7">
    <location>
        <begin position="108"/>
        <end position="128"/>
    </location>
</feature>